<dbReference type="AlphaFoldDB" id="A0A855F781"/>
<evidence type="ECO:0000313" key="1">
    <source>
        <dbReference type="EMBL" id="PIK83965.1"/>
    </source>
</evidence>
<name>A0A855F781_RAOOR</name>
<proteinExistence type="predicted"/>
<dbReference type="RefSeq" id="WP_099843459.1">
    <property type="nucleotide sequence ID" value="NZ_JAGQDL010000001.1"/>
</dbReference>
<organism evidence="1 2">
    <name type="scientific">Raoultella ornithinolytica</name>
    <name type="common">Klebsiella ornithinolytica</name>
    <dbReference type="NCBI Taxonomy" id="54291"/>
    <lineage>
        <taxon>Bacteria</taxon>
        <taxon>Pseudomonadati</taxon>
        <taxon>Pseudomonadota</taxon>
        <taxon>Gammaproteobacteria</taxon>
        <taxon>Enterobacterales</taxon>
        <taxon>Enterobacteriaceae</taxon>
        <taxon>Klebsiella/Raoultella group</taxon>
        <taxon>Raoultella</taxon>
    </lineage>
</organism>
<accession>A0A855F781</accession>
<dbReference type="EMBL" id="NKYI01000019">
    <property type="protein sequence ID" value="PIK83965.1"/>
    <property type="molecule type" value="Genomic_DNA"/>
</dbReference>
<sequence length="113" mass="13430">MQRLIEIKERLGVIERYLDIQAPFYKRDLNISTLITDLKDRVERNHKWLQRQKYQGMLTEFESIFIEPAINDIYLSSIVNLKRGVKPSDTVNNYISESLSTVDYWISHIPNDQ</sequence>
<reference evidence="1 2" key="1">
    <citation type="submission" date="2017-07" db="EMBL/GenBank/DDBJ databases">
        <title>Raoultella ornithinolytica strain HH3 draft genome.</title>
        <authorList>
            <person name="Duceppe M.-O."/>
            <person name="Huang H."/>
            <person name="Phipps-Todd B."/>
        </authorList>
    </citation>
    <scope>NUCLEOTIDE SEQUENCE [LARGE SCALE GENOMIC DNA]</scope>
    <source>
        <strain evidence="1 2">HH3</strain>
    </source>
</reference>
<protein>
    <submittedName>
        <fullName evidence="1">Uncharacterized protein</fullName>
    </submittedName>
</protein>
<gene>
    <name evidence="1" type="ORF">CFY86_12285</name>
</gene>
<comment type="caution">
    <text evidence="1">The sequence shown here is derived from an EMBL/GenBank/DDBJ whole genome shotgun (WGS) entry which is preliminary data.</text>
</comment>
<evidence type="ECO:0000313" key="2">
    <source>
        <dbReference type="Proteomes" id="UP000229713"/>
    </source>
</evidence>
<dbReference type="Proteomes" id="UP000229713">
    <property type="component" value="Unassembled WGS sequence"/>
</dbReference>